<evidence type="ECO:0000313" key="3">
    <source>
        <dbReference type="EMBL" id="RCL38739.1"/>
    </source>
</evidence>
<keyword evidence="2" id="KW-1133">Transmembrane helix</keyword>
<proteinExistence type="predicted"/>
<organism evidence="3 4">
    <name type="scientific">SAR86 cluster bacterium</name>
    <dbReference type="NCBI Taxonomy" id="2030880"/>
    <lineage>
        <taxon>Bacteria</taxon>
        <taxon>Pseudomonadati</taxon>
        <taxon>Pseudomonadota</taxon>
        <taxon>Gammaproteobacteria</taxon>
        <taxon>SAR86 cluster</taxon>
    </lineage>
</organism>
<keyword evidence="2" id="KW-0472">Membrane</keyword>
<reference evidence="3 4" key="1">
    <citation type="journal article" date="2018" name="Microbiome">
        <title>Fine metagenomic profile of the Mediterranean stratified and mixed water columns revealed by assembly and recruitment.</title>
        <authorList>
            <person name="Haro-Moreno J.M."/>
            <person name="Lopez-Perez M."/>
            <person name="De La Torre J.R."/>
            <person name="Picazo A."/>
            <person name="Camacho A."/>
            <person name="Rodriguez-Valera F."/>
        </authorList>
    </citation>
    <scope>NUCLEOTIDE SEQUENCE [LARGE SCALE GENOMIC DNA]</scope>
    <source>
        <strain evidence="3">MED-G83</strain>
    </source>
</reference>
<dbReference type="Proteomes" id="UP000252147">
    <property type="component" value="Unassembled WGS sequence"/>
</dbReference>
<comment type="caution">
    <text evidence="3">The sequence shown here is derived from an EMBL/GenBank/DDBJ whole genome shotgun (WGS) entry which is preliminary data.</text>
</comment>
<keyword evidence="1" id="KW-0175">Coiled coil</keyword>
<protein>
    <submittedName>
        <fullName evidence="3">Uncharacterized protein</fullName>
    </submittedName>
</protein>
<feature type="transmembrane region" description="Helical" evidence="2">
    <location>
        <begin position="6"/>
        <end position="27"/>
    </location>
</feature>
<keyword evidence="2" id="KW-0812">Transmembrane</keyword>
<feature type="coiled-coil region" evidence="1">
    <location>
        <begin position="29"/>
        <end position="63"/>
    </location>
</feature>
<sequence length="83" mass="9653">MKHTRVSFFVLMVFLGGVAFIKAKLVFEYKRQFLYLAQIQNEIDRLENENTKLNLELSLLKSSPYVLQSAASLGMKRIEQLNE</sequence>
<dbReference type="EMBL" id="QOPD01000002">
    <property type="protein sequence ID" value="RCL38739.1"/>
    <property type="molecule type" value="Genomic_DNA"/>
</dbReference>
<accession>A0A368BN41</accession>
<evidence type="ECO:0000256" key="1">
    <source>
        <dbReference type="SAM" id="Coils"/>
    </source>
</evidence>
<evidence type="ECO:0000256" key="2">
    <source>
        <dbReference type="SAM" id="Phobius"/>
    </source>
</evidence>
<gene>
    <name evidence="3" type="ORF">DBW97_01640</name>
</gene>
<evidence type="ECO:0000313" key="4">
    <source>
        <dbReference type="Proteomes" id="UP000252147"/>
    </source>
</evidence>
<name>A0A368BN41_9GAMM</name>
<dbReference type="AlphaFoldDB" id="A0A368BN41"/>